<dbReference type="AlphaFoldDB" id="A0A812DR15"/>
<dbReference type="Proteomes" id="UP000597762">
    <property type="component" value="Unassembled WGS sequence"/>
</dbReference>
<accession>A0A812DR15</accession>
<keyword evidence="3" id="KW-1185">Reference proteome</keyword>
<organism evidence="2 3">
    <name type="scientific">Acanthosepion pharaonis</name>
    <name type="common">Pharaoh cuttlefish</name>
    <name type="synonym">Sepia pharaonis</name>
    <dbReference type="NCBI Taxonomy" id="158019"/>
    <lineage>
        <taxon>Eukaryota</taxon>
        <taxon>Metazoa</taxon>
        <taxon>Spiralia</taxon>
        <taxon>Lophotrochozoa</taxon>
        <taxon>Mollusca</taxon>
        <taxon>Cephalopoda</taxon>
        <taxon>Coleoidea</taxon>
        <taxon>Decapodiformes</taxon>
        <taxon>Sepiida</taxon>
        <taxon>Sepiina</taxon>
        <taxon>Sepiidae</taxon>
        <taxon>Acanthosepion</taxon>
    </lineage>
</organism>
<evidence type="ECO:0000313" key="2">
    <source>
        <dbReference type="EMBL" id="CAE1305047.1"/>
    </source>
</evidence>
<proteinExistence type="predicted"/>
<keyword evidence="1" id="KW-1133">Transmembrane helix</keyword>
<gene>
    <name evidence="2" type="ORF">SPHA_57563</name>
</gene>
<reference evidence="2" key="1">
    <citation type="submission" date="2021-01" db="EMBL/GenBank/DDBJ databases">
        <authorList>
            <person name="Li R."/>
            <person name="Bekaert M."/>
        </authorList>
    </citation>
    <scope>NUCLEOTIDE SEQUENCE</scope>
    <source>
        <strain evidence="2">Farmed</strain>
    </source>
</reference>
<protein>
    <submittedName>
        <fullName evidence="2">Uncharacterized protein</fullName>
    </submittedName>
</protein>
<feature type="transmembrane region" description="Helical" evidence="1">
    <location>
        <begin position="132"/>
        <end position="151"/>
    </location>
</feature>
<comment type="caution">
    <text evidence="2">The sequence shown here is derived from an EMBL/GenBank/DDBJ whole genome shotgun (WGS) entry which is preliminary data.</text>
</comment>
<name>A0A812DR15_ACAPH</name>
<evidence type="ECO:0000256" key="1">
    <source>
        <dbReference type="SAM" id="Phobius"/>
    </source>
</evidence>
<sequence>MINLARNLRFLPYCPTHLSIRHHCFIPTFFFLDCSSKLIIFSFFLALFFYSCVYLLFNCLPLIYILCSLSSFSSFYSLIDGKLCSFSFNLFLFQLPFLFTQYFFLFFFLQTFLLFFFLNFINVSFFQFRSYISFPLSIFLSLYLPIFFFFFPSSLSIPAISKTASRSLPYLKSWKSEARLDIFIHHPMANYSIHLANLLTHLSINSSIYLSIYLSI</sequence>
<feature type="transmembrane region" description="Helical" evidence="1">
    <location>
        <begin position="62"/>
        <end position="79"/>
    </location>
</feature>
<dbReference type="EMBL" id="CAHIKZ030003885">
    <property type="protein sequence ID" value="CAE1305047.1"/>
    <property type="molecule type" value="Genomic_DNA"/>
</dbReference>
<keyword evidence="1" id="KW-0812">Transmembrane</keyword>
<keyword evidence="1" id="KW-0472">Membrane</keyword>
<feature type="transmembrane region" description="Helical" evidence="1">
    <location>
        <begin position="99"/>
        <end position="120"/>
    </location>
</feature>
<evidence type="ECO:0000313" key="3">
    <source>
        <dbReference type="Proteomes" id="UP000597762"/>
    </source>
</evidence>
<feature type="transmembrane region" description="Helical" evidence="1">
    <location>
        <begin position="38"/>
        <end position="57"/>
    </location>
</feature>